<evidence type="ECO:0000256" key="1">
    <source>
        <dbReference type="SAM" id="Phobius"/>
    </source>
</evidence>
<name>A0ABZ2YCR2_9BACT</name>
<feature type="transmembrane region" description="Helical" evidence="1">
    <location>
        <begin position="184"/>
        <end position="210"/>
    </location>
</feature>
<evidence type="ECO:0000313" key="3">
    <source>
        <dbReference type="EMBL" id="WZL76061.1"/>
    </source>
</evidence>
<reference evidence="3 4" key="1">
    <citation type="submission" date="2023-03" db="EMBL/GenBank/DDBJ databases">
        <title>Novel Species.</title>
        <authorList>
            <person name="Ma S."/>
        </authorList>
    </citation>
    <scope>NUCLEOTIDE SEQUENCE [LARGE SCALE GENOMIC DNA]</scope>
    <source>
        <strain evidence="3 4">B11</strain>
    </source>
</reference>
<dbReference type="Proteomes" id="UP001461341">
    <property type="component" value="Chromosome"/>
</dbReference>
<dbReference type="EMBL" id="CP121689">
    <property type="protein sequence ID" value="WZL76061.1"/>
    <property type="molecule type" value="Genomic_DNA"/>
</dbReference>
<protein>
    <submittedName>
        <fullName evidence="3">CPBP family intramembrane metalloprotease</fullName>
        <ecNumber evidence="3">3.4.-.-</ecNumber>
    </submittedName>
</protein>
<sequence>MNDVFKKIREYLMFLLQKESMIIVSSILSVVLYDLSLQNRWFYPFKGEEASLNVFLSGAIWFFVAPFFINLLYLRLPALELGFKPKKEVNWIKWFLLFFAIGIAWALWVSRNPVYRNYYPALPAARTDSLAFMKYETLVALNMFSWEFLCRGYLLFGLQKKFGKYALLIQLVIFTLLHRGKPEYLLSILGGLGMGILALEAGSFIPVFLLHFGTAVLLDLFCLAF</sequence>
<evidence type="ECO:0000259" key="2">
    <source>
        <dbReference type="Pfam" id="PF02517"/>
    </source>
</evidence>
<proteinExistence type="predicted"/>
<gene>
    <name evidence="3" type="ORF">QBE54_10870</name>
</gene>
<organism evidence="3 4">
    <name type="scientific">Thermatribacter velox</name>
    <dbReference type="NCBI Taxonomy" id="3039681"/>
    <lineage>
        <taxon>Bacteria</taxon>
        <taxon>Pseudomonadati</taxon>
        <taxon>Atribacterota</taxon>
        <taxon>Atribacteria</taxon>
        <taxon>Atribacterales</taxon>
        <taxon>Thermatribacteraceae</taxon>
        <taxon>Thermatribacter</taxon>
    </lineage>
</organism>
<accession>A0ABZ2YCR2</accession>
<keyword evidence="3" id="KW-0482">Metalloprotease</keyword>
<dbReference type="GO" id="GO:0008237">
    <property type="term" value="F:metallopeptidase activity"/>
    <property type="evidence" value="ECO:0007669"/>
    <property type="project" value="UniProtKB-KW"/>
</dbReference>
<evidence type="ECO:0000313" key="4">
    <source>
        <dbReference type="Proteomes" id="UP001461341"/>
    </source>
</evidence>
<dbReference type="Pfam" id="PF02517">
    <property type="entry name" value="Rce1-like"/>
    <property type="match status" value="1"/>
</dbReference>
<dbReference type="InterPro" id="IPR003675">
    <property type="entry name" value="Rce1/LyrA-like_dom"/>
</dbReference>
<feature type="transmembrane region" description="Helical" evidence="1">
    <location>
        <begin position="94"/>
        <end position="110"/>
    </location>
</feature>
<keyword evidence="3" id="KW-0645">Protease</keyword>
<dbReference type="RefSeq" id="WP_369018216.1">
    <property type="nucleotide sequence ID" value="NZ_CP121689.1"/>
</dbReference>
<keyword evidence="1" id="KW-0812">Transmembrane</keyword>
<feature type="domain" description="CAAX prenyl protease 2/Lysostaphin resistance protein A-like" evidence="2">
    <location>
        <begin position="139"/>
        <end position="214"/>
    </location>
</feature>
<feature type="transmembrane region" description="Helical" evidence="1">
    <location>
        <begin position="53"/>
        <end position="73"/>
    </location>
</feature>
<feature type="transmembrane region" description="Helical" evidence="1">
    <location>
        <begin position="12"/>
        <end position="33"/>
    </location>
</feature>
<keyword evidence="3" id="KW-0378">Hydrolase</keyword>
<keyword evidence="1" id="KW-1133">Transmembrane helix</keyword>
<dbReference type="EC" id="3.4.-.-" evidence="3"/>
<keyword evidence="4" id="KW-1185">Reference proteome</keyword>
<keyword evidence="1" id="KW-0472">Membrane</keyword>